<reference evidence="1" key="1">
    <citation type="submission" date="2014-09" db="EMBL/GenBank/DDBJ databases">
        <authorList>
            <person name="Magalhaes I.L.F."/>
            <person name="Oliveira U."/>
            <person name="Santos F.R."/>
            <person name="Vidigal T.H.D.A."/>
            <person name="Brescovit A.D."/>
            <person name="Santos A.J."/>
        </authorList>
    </citation>
    <scope>NUCLEOTIDE SEQUENCE</scope>
    <source>
        <tissue evidence="1">Shoot tissue taken approximately 20 cm above the soil surface</tissue>
    </source>
</reference>
<reference evidence="1" key="2">
    <citation type="journal article" date="2015" name="Data Brief">
        <title>Shoot transcriptome of the giant reed, Arundo donax.</title>
        <authorList>
            <person name="Barrero R.A."/>
            <person name="Guerrero F.D."/>
            <person name="Moolhuijzen P."/>
            <person name="Goolsby J.A."/>
            <person name="Tidwell J."/>
            <person name="Bellgard S.E."/>
            <person name="Bellgard M.I."/>
        </authorList>
    </citation>
    <scope>NUCLEOTIDE SEQUENCE</scope>
    <source>
        <tissue evidence="1">Shoot tissue taken approximately 20 cm above the soil surface</tissue>
    </source>
</reference>
<name>A0A0A8XZU0_ARUDO</name>
<accession>A0A0A8XZU0</accession>
<organism evidence="1">
    <name type="scientific">Arundo donax</name>
    <name type="common">Giant reed</name>
    <name type="synonym">Donax arundinaceus</name>
    <dbReference type="NCBI Taxonomy" id="35708"/>
    <lineage>
        <taxon>Eukaryota</taxon>
        <taxon>Viridiplantae</taxon>
        <taxon>Streptophyta</taxon>
        <taxon>Embryophyta</taxon>
        <taxon>Tracheophyta</taxon>
        <taxon>Spermatophyta</taxon>
        <taxon>Magnoliopsida</taxon>
        <taxon>Liliopsida</taxon>
        <taxon>Poales</taxon>
        <taxon>Poaceae</taxon>
        <taxon>PACMAD clade</taxon>
        <taxon>Arundinoideae</taxon>
        <taxon>Arundineae</taxon>
        <taxon>Arundo</taxon>
    </lineage>
</organism>
<dbReference type="EMBL" id="GBRH01280683">
    <property type="protein sequence ID" value="JAD17212.1"/>
    <property type="molecule type" value="Transcribed_RNA"/>
</dbReference>
<evidence type="ECO:0000313" key="1">
    <source>
        <dbReference type="EMBL" id="JAD17212.1"/>
    </source>
</evidence>
<proteinExistence type="predicted"/>
<dbReference type="AlphaFoldDB" id="A0A0A8XZU0"/>
<protein>
    <submittedName>
        <fullName evidence="1">Uncharacterized protein</fullName>
    </submittedName>
</protein>
<sequence>MHRRLPGSLSRPRMIFSFLSSSLTLLPIESAPAKFSSPGNKIEPQEQNG</sequence>